<evidence type="ECO:0000313" key="6">
    <source>
        <dbReference type="Proteomes" id="UP001651880"/>
    </source>
</evidence>
<keyword evidence="3 5" id="KW-0067">ATP-binding</keyword>
<accession>A0ABT1NCG6</accession>
<dbReference type="EMBL" id="JAJEKE010000003">
    <property type="protein sequence ID" value="MCQ1528920.1"/>
    <property type="molecule type" value="Genomic_DNA"/>
</dbReference>
<organism evidence="5 6">
    <name type="scientific">Lutispora saccharofermentans</name>
    <dbReference type="NCBI Taxonomy" id="3024236"/>
    <lineage>
        <taxon>Bacteria</taxon>
        <taxon>Bacillati</taxon>
        <taxon>Bacillota</taxon>
        <taxon>Clostridia</taxon>
        <taxon>Lutisporales</taxon>
        <taxon>Lutisporaceae</taxon>
        <taxon>Lutispora</taxon>
    </lineage>
</organism>
<feature type="domain" description="ABC transporter" evidence="4">
    <location>
        <begin position="6"/>
        <end position="250"/>
    </location>
</feature>
<evidence type="ECO:0000313" key="5">
    <source>
        <dbReference type="EMBL" id="MCQ1528920.1"/>
    </source>
</evidence>
<dbReference type="PROSITE" id="PS50893">
    <property type="entry name" value="ABC_TRANSPORTER_2"/>
    <property type="match status" value="1"/>
</dbReference>
<dbReference type="Gene3D" id="3.40.50.300">
    <property type="entry name" value="P-loop containing nucleotide triphosphate hydrolases"/>
    <property type="match status" value="1"/>
</dbReference>
<dbReference type="SMART" id="SM00382">
    <property type="entry name" value="AAA"/>
    <property type="match status" value="1"/>
</dbReference>
<dbReference type="PANTHER" id="PTHR43776">
    <property type="entry name" value="TRANSPORT ATP-BINDING PROTEIN"/>
    <property type="match status" value="1"/>
</dbReference>
<dbReference type="InterPro" id="IPR027417">
    <property type="entry name" value="P-loop_NTPase"/>
</dbReference>
<name>A0ABT1NCG6_9FIRM</name>
<dbReference type="InterPro" id="IPR050319">
    <property type="entry name" value="ABC_transp_ATP-bind"/>
</dbReference>
<sequence length="317" mass="35654">MNTPLIQTKNLKKYFGTPKGDLHAVDNVNIDINKGKTLGVVGESGCGKSTLGRVILRLLEPTFGEVIYNGNDIIHLNQKQMNNIRQKMQIIFQDPYASLNPRMTVSEIIAEPIKVCKIIKDKEELNQRVFDLMKIVGLDYRFINTYPHEMDGGRRQRIGIARALALNPEFIVCDEPVSALDVSIQAQILNLMMDLQEDHGLTYMFITHDLSVVKHISDEIMVMYLGQCVEKAPSEELFANPLHPYTQALLDAIPIASLKERDKLRKIIKGEVTSPINPKPGCRFASRCFHVTAECKNDGLGLVEVSQGHYVSCILHK</sequence>
<dbReference type="GO" id="GO:0005524">
    <property type="term" value="F:ATP binding"/>
    <property type="evidence" value="ECO:0007669"/>
    <property type="project" value="UniProtKB-KW"/>
</dbReference>
<comment type="caution">
    <text evidence="5">The sequence shown here is derived from an EMBL/GenBank/DDBJ whole genome shotgun (WGS) entry which is preliminary data.</text>
</comment>
<keyword evidence="2" id="KW-0547">Nucleotide-binding</keyword>
<keyword evidence="1" id="KW-0813">Transport</keyword>
<dbReference type="CDD" id="cd03257">
    <property type="entry name" value="ABC_NikE_OppD_transporters"/>
    <property type="match status" value="1"/>
</dbReference>
<evidence type="ECO:0000256" key="2">
    <source>
        <dbReference type="ARBA" id="ARBA00022741"/>
    </source>
</evidence>
<dbReference type="Pfam" id="PF08352">
    <property type="entry name" value="oligo_HPY"/>
    <property type="match status" value="1"/>
</dbReference>
<dbReference type="RefSeq" id="WP_255226443.1">
    <property type="nucleotide sequence ID" value="NZ_JAJEKE010000003.1"/>
</dbReference>
<evidence type="ECO:0000256" key="3">
    <source>
        <dbReference type="ARBA" id="ARBA00022840"/>
    </source>
</evidence>
<protein>
    <submittedName>
        <fullName evidence="5">ATP-binding cassette domain-containing protein</fullName>
    </submittedName>
</protein>
<dbReference type="NCBIfam" id="TIGR01727">
    <property type="entry name" value="oligo_HPY"/>
    <property type="match status" value="1"/>
</dbReference>
<dbReference type="InterPro" id="IPR003593">
    <property type="entry name" value="AAA+_ATPase"/>
</dbReference>
<dbReference type="Proteomes" id="UP001651880">
    <property type="component" value="Unassembled WGS sequence"/>
</dbReference>
<evidence type="ECO:0000259" key="4">
    <source>
        <dbReference type="PROSITE" id="PS50893"/>
    </source>
</evidence>
<dbReference type="Pfam" id="PF00005">
    <property type="entry name" value="ABC_tran"/>
    <property type="match status" value="1"/>
</dbReference>
<gene>
    <name evidence="5" type="ORF">LJD61_05080</name>
</gene>
<dbReference type="InterPro" id="IPR013563">
    <property type="entry name" value="Oligopep_ABC_C"/>
</dbReference>
<dbReference type="SUPFAM" id="SSF52540">
    <property type="entry name" value="P-loop containing nucleoside triphosphate hydrolases"/>
    <property type="match status" value="1"/>
</dbReference>
<reference evidence="5 6" key="1">
    <citation type="submission" date="2021-10" db="EMBL/GenBank/DDBJ databases">
        <title>Lutispora strain m25 sp. nov., a thermophilic, non-spore-forming bacterium isolated from a lab-scale methanogenic bioreactor digesting anaerobic sludge.</title>
        <authorList>
            <person name="El Houari A."/>
            <person name="Mcdonald J."/>
        </authorList>
    </citation>
    <scope>NUCLEOTIDE SEQUENCE [LARGE SCALE GENOMIC DNA]</scope>
    <source>
        <strain evidence="6">m25</strain>
    </source>
</reference>
<keyword evidence="6" id="KW-1185">Reference proteome</keyword>
<proteinExistence type="predicted"/>
<evidence type="ECO:0000256" key="1">
    <source>
        <dbReference type="ARBA" id="ARBA00022448"/>
    </source>
</evidence>
<dbReference type="PANTHER" id="PTHR43776:SF8">
    <property type="entry name" value="ABC TRANSPORTER, ATP-BINDING PROTEIN"/>
    <property type="match status" value="1"/>
</dbReference>
<dbReference type="InterPro" id="IPR003439">
    <property type="entry name" value="ABC_transporter-like_ATP-bd"/>
</dbReference>